<name>A0ACC1NQ94_9PEZI</name>
<evidence type="ECO:0000313" key="2">
    <source>
        <dbReference type="Proteomes" id="UP001143856"/>
    </source>
</evidence>
<accession>A0ACC1NQ94</accession>
<sequence>MTDNSKSDEAPFEVRDAGGGRGFGCFATRDIKAGERVLTAYTRIVWWDGEDREHEIDQLIKIWKGLDGFEREQWSNLDAAWVEPLASDYLHHLEKERLGEPPLTTGQQNLFLRLALAANDNCFDLGIQENGEARGLFPEAAKFNHSCDPNVIYECWAKEDCWAAFAGRDIAAGEELTITYIPNHQLRDARQARVREHWDFICKCKKCTESEDSYTVSLQEARDLANEIEQDKTNKSAFSDDIEKVIHSIGTRIIRLSTITSKAQNSDEHKWRQRELVFALWDGFSFHRFWGKHWMEGNDQGGINEEEGWKHLKIDRGYCESALGTAMEAFEPGHEMIRALQRELRVGRAIWKKHGLGLPGNNAPKDGPPKDGPPKDGPPPKEPSRKQSPPKDPPGGKPPSNQPPPKDPPGGKPPSNQPPPKDPASNKPPAKITTTEATTTEATTTEATTTEATTTEATTTEAMTAEVMTTETTPSTPSSSVSEDTDWGEGDVGMPDAIFNIAP</sequence>
<gene>
    <name evidence="1" type="ORF">NUW58_g6777</name>
</gene>
<dbReference type="EMBL" id="JAPDGR010001604">
    <property type="protein sequence ID" value="KAJ2981092.1"/>
    <property type="molecule type" value="Genomic_DNA"/>
</dbReference>
<organism evidence="1 2">
    <name type="scientific">Xylaria curta</name>
    <dbReference type="NCBI Taxonomy" id="42375"/>
    <lineage>
        <taxon>Eukaryota</taxon>
        <taxon>Fungi</taxon>
        <taxon>Dikarya</taxon>
        <taxon>Ascomycota</taxon>
        <taxon>Pezizomycotina</taxon>
        <taxon>Sordariomycetes</taxon>
        <taxon>Xylariomycetidae</taxon>
        <taxon>Xylariales</taxon>
        <taxon>Xylariaceae</taxon>
        <taxon>Xylaria</taxon>
    </lineage>
</organism>
<dbReference type="Proteomes" id="UP001143856">
    <property type="component" value="Unassembled WGS sequence"/>
</dbReference>
<comment type="caution">
    <text evidence="1">The sequence shown here is derived from an EMBL/GenBank/DDBJ whole genome shotgun (WGS) entry which is preliminary data.</text>
</comment>
<reference evidence="1" key="1">
    <citation type="submission" date="2022-10" db="EMBL/GenBank/DDBJ databases">
        <title>Genome Sequence of Xylaria curta.</title>
        <authorList>
            <person name="Buettner E."/>
        </authorList>
    </citation>
    <scope>NUCLEOTIDE SEQUENCE</scope>
    <source>
        <strain evidence="1">Babe10</strain>
    </source>
</reference>
<evidence type="ECO:0000313" key="1">
    <source>
        <dbReference type="EMBL" id="KAJ2981092.1"/>
    </source>
</evidence>
<keyword evidence="2" id="KW-1185">Reference proteome</keyword>
<proteinExistence type="predicted"/>
<protein>
    <submittedName>
        <fullName evidence="1">Uncharacterized protein</fullName>
    </submittedName>
</protein>